<evidence type="ECO:0000256" key="8">
    <source>
        <dbReference type="SAM" id="Phobius"/>
    </source>
</evidence>
<keyword evidence="10" id="KW-1185">Reference proteome</keyword>
<keyword evidence="6" id="KW-0131">Cell cycle</keyword>
<dbReference type="Gene3D" id="1.25.40.10">
    <property type="entry name" value="Tetratricopeptide repeat domain"/>
    <property type="match status" value="2"/>
</dbReference>
<comment type="caution">
    <text evidence="9">The sequence shown here is derived from an EMBL/GenBank/DDBJ whole genome shotgun (WGS) entry which is preliminary data.</text>
</comment>
<feature type="transmembrane region" description="Helical" evidence="8">
    <location>
        <begin position="33"/>
        <end position="50"/>
    </location>
</feature>
<evidence type="ECO:0000256" key="2">
    <source>
        <dbReference type="ARBA" id="ARBA00022737"/>
    </source>
</evidence>
<dbReference type="Proteomes" id="UP001153076">
    <property type="component" value="Unassembled WGS sequence"/>
</dbReference>
<proteinExistence type="predicted"/>
<reference evidence="9" key="1">
    <citation type="submission" date="2022-04" db="EMBL/GenBank/DDBJ databases">
        <title>Carnegiea gigantea Genome sequencing and assembly v2.</title>
        <authorList>
            <person name="Copetti D."/>
            <person name="Sanderson M.J."/>
            <person name="Burquez A."/>
            <person name="Wojciechowski M.F."/>
        </authorList>
    </citation>
    <scope>NUCLEOTIDE SEQUENCE</scope>
    <source>
        <strain evidence="9">SGP5-SGP5p</strain>
        <tissue evidence="9">Aerial part</tissue>
    </source>
</reference>
<dbReference type="GO" id="GO:0045842">
    <property type="term" value="P:positive regulation of mitotic metaphase/anaphase transition"/>
    <property type="evidence" value="ECO:0007669"/>
    <property type="project" value="TreeGrafter"/>
</dbReference>
<evidence type="ECO:0000256" key="6">
    <source>
        <dbReference type="ARBA" id="ARBA00023306"/>
    </source>
</evidence>
<keyword evidence="8" id="KW-0812">Transmembrane</keyword>
<feature type="region of interest" description="Disordered" evidence="7">
    <location>
        <begin position="1"/>
        <end position="25"/>
    </location>
</feature>
<dbReference type="GO" id="GO:0016567">
    <property type="term" value="P:protein ubiquitination"/>
    <property type="evidence" value="ECO:0007669"/>
    <property type="project" value="TreeGrafter"/>
</dbReference>
<keyword evidence="8" id="KW-1133">Transmembrane helix</keyword>
<dbReference type="EMBL" id="JAKOGI010002204">
    <property type="protein sequence ID" value="KAJ8422598.1"/>
    <property type="molecule type" value="Genomic_DNA"/>
</dbReference>
<evidence type="ECO:0000313" key="10">
    <source>
        <dbReference type="Proteomes" id="UP001153076"/>
    </source>
</evidence>
<evidence type="ECO:0000256" key="1">
    <source>
        <dbReference type="ARBA" id="ARBA00022618"/>
    </source>
</evidence>
<gene>
    <name evidence="9" type="ORF">Cgig2_022660</name>
</gene>
<sequence length="206" mass="23542">MARTETENAEREDESLGEREKRKKKGEEGNTAMAGWALSWFAVGCYYYCIKKYDQSRRYFRYWDSRFGDGVNSIRRGSWKHENQGVTSLSLHGLKSGVCPLYCVDFFIIVGSVAAHKAVNLEGTFLAAWMGQGNAYAALEEGDQAMLSYRTAARLFPGCHLPALYIGMEHMRTHSFKLAEQEPELKLKPFDRFRIDSWVPDNLAYP</sequence>
<dbReference type="OrthoDB" id="1719692at2759"/>
<evidence type="ECO:0000256" key="7">
    <source>
        <dbReference type="SAM" id="MobiDB-lite"/>
    </source>
</evidence>
<dbReference type="GO" id="GO:0005737">
    <property type="term" value="C:cytoplasm"/>
    <property type="evidence" value="ECO:0007669"/>
    <property type="project" value="TreeGrafter"/>
</dbReference>
<evidence type="ECO:0000256" key="3">
    <source>
        <dbReference type="ARBA" id="ARBA00022776"/>
    </source>
</evidence>
<dbReference type="GO" id="GO:0051301">
    <property type="term" value="P:cell division"/>
    <property type="evidence" value="ECO:0007669"/>
    <property type="project" value="UniProtKB-KW"/>
</dbReference>
<dbReference type="PANTHER" id="PTHR12558">
    <property type="entry name" value="CELL DIVISION CYCLE 16,23,27"/>
    <property type="match status" value="1"/>
</dbReference>
<keyword evidence="8" id="KW-0472">Membrane</keyword>
<evidence type="ECO:0000256" key="4">
    <source>
        <dbReference type="ARBA" id="ARBA00022786"/>
    </source>
</evidence>
<keyword evidence="3" id="KW-0498">Mitosis</keyword>
<keyword evidence="4" id="KW-0833">Ubl conjugation pathway</keyword>
<name>A0A9Q1JKQ1_9CARY</name>
<dbReference type="AlphaFoldDB" id="A0A9Q1JKQ1"/>
<accession>A0A9Q1JKQ1</accession>
<dbReference type="PANTHER" id="PTHR12558:SF9">
    <property type="entry name" value="CELL DIVISION CYCLE PROTEIN 16 HOMOLOG"/>
    <property type="match status" value="1"/>
</dbReference>
<keyword evidence="2" id="KW-0677">Repeat</keyword>
<evidence type="ECO:0000313" key="9">
    <source>
        <dbReference type="EMBL" id="KAJ8422598.1"/>
    </source>
</evidence>
<dbReference type="SUPFAM" id="SSF48452">
    <property type="entry name" value="TPR-like"/>
    <property type="match status" value="1"/>
</dbReference>
<keyword evidence="1" id="KW-0132">Cell division</keyword>
<evidence type="ECO:0000256" key="5">
    <source>
        <dbReference type="ARBA" id="ARBA00022803"/>
    </source>
</evidence>
<dbReference type="GO" id="GO:0005680">
    <property type="term" value="C:anaphase-promoting complex"/>
    <property type="evidence" value="ECO:0007669"/>
    <property type="project" value="TreeGrafter"/>
</dbReference>
<dbReference type="GO" id="GO:0031145">
    <property type="term" value="P:anaphase-promoting complex-dependent catabolic process"/>
    <property type="evidence" value="ECO:0007669"/>
    <property type="project" value="TreeGrafter"/>
</dbReference>
<keyword evidence="5" id="KW-0802">TPR repeat</keyword>
<organism evidence="9 10">
    <name type="scientific">Carnegiea gigantea</name>
    <dbReference type="NCBI Taxonomy" id="171969"/>
    <lineage>
        <taxon>Eukaryota</taxon>
        <taxon>Viridiplantae</taxon>
        <taxon>Streptophyta</taxon>
        <taxon>Embryophyta</taxon>
        <taxon>Tracheophyta</taxon>
        <taxon>Spermatophyta</taxon>
        <taxon>Magnoliopsida</taxon>
        <taxon>eudicotyledons</taxon>
        <taxon>Gunneridae</taxon>
        <taxon>Pentapetalae</taxon>
        <taxon>Caryophyllales</taxon>
        <taxon>Cactineae</taxon>
        <taxon>Cactaceae</taxon>
        <taxon>Cactoideae</taxon>
        <taxon>Echinocereeae</taxon>
        <taxon>Carnegiea</taxon>
    </lineage>
</organism>
<dbReference type="InterPro" id="IPR011990">
    <property type="entry name" value="TPR-like_helical_dom_sf"/>
</dbReference>
<protein>
    <submittedName>
        <fullName evidence="9">Uncharacterized protein</fullName>
    </submittedName>
</protein>